<dbReference type="RefSeq" id="WP_144755760.1">
    <property type="nucleotide sequence ID" value="NZ_VMNW02000103.1"/>
</dbReference>
<dbReference type="AlphaFoldDB" id="A0A5N0URP7"/>
<gene>
    <name evidence="10" type="ORF">FPZ12_039330</name>
</gene>
<evidence type="ECO:0000256" key="4">
    <source>
        <dbReference type="ARBA" id="ARBA00022832"/>
    </source>
</evidence>
<dbReference type="PROSITE" id="PS00188">
    <property type="entry name" value="BIOTIN"/>
    <property type="match status" value="1"/>
</dbReference>
<dbReference type="PROSITE" id="PS50968">
    <property type="entry name" value="BIOTINYL_LIPOYL"/>
    <property type="match status" value="1"/>
</dbReference>
<dbReference type="UniPathway" id="UPA00094"/>
<keyword evidence="4 8" id="KW-0276">Fatty acid metabolism</keyword>
<keyword evidence="3 8" id="KW-0444">Lipid biosynthesis</keyword>
<dbReference type="PANTHER" id="PTHR45266:SF3">
    <property type="entry name" value="OXALOACETATE DECARBOXYLASE ALPHA CHAIN"/>
    <property type="match status" value="1"/>
</dbReference>
<evidence type="ECO:0000313" key="10">
    <source>
        <dbReference type="EMBL" id="KAA9151259.1"/>
    </source>
</evidence>
<dbReference type="InterPro" id="IPR001249">
    <property type="entry name" value="AcCoA_biotinCC"/>
</dbReference>
<keyword evidence="11" id="KW-1185">Reference proteome</keyword>
<dbReference type="InterPro" id="IPR000089">
    <property type="entry name" value="Biotin_lipoyl"/>
</dbReference>
<sequence length="155" mass="16050">MSAAINEDVDHVLTVLREQVLALAAEAGRAPSLVRVSSGTMVVEVEWDGGAAVLPELPAARPAPASVEAGPEPEAGTFPLCANTVGVFYRAPEPGAAPFVAEGDTIRPGQQVAILEAMKLMIPVEAERAGRVVRVLVEDGTAVEHGQPLLLLEAA</sequence>
<dbReference type="OrthoDB" id="9811735at2"/>
<dbReference type="InterPro" id="IPR011053">
    <property type="entry name" value="Single_hybrid_motif"/>
</dbReference>
<comment type="function">
    <text evidence="8">This protein is a component of the acetyl coenzyme A carboxylase complex; first, biotin carboxylase catalyzes the carboxylation of the carrier protein and then the transcarboxylase transfers the carboxyl group to form malonyl-CoA.</text>
</comment>
<dbReference type="CDD" id="cd06850">
    <property type="entry name" value="biotinyl_domain"/>
    <property type="match status" value="1"/>
</dbReference>
<evidence type="ECO:0000256" key="3">
    <source>
        <dbReference type="ARBA" id="ARBA00022516"/>
    </source>
</evidence>
<dbReference type="EMBL" id="VMNW02000103">
    <property type="protein sequence ID" value="KAA9151259.1"/>
    <property type="molecule type" value="Genomic_DNA"/>
</dbReference>
<evidence type="ECO:0000256" key="5">
    <source>
        <dbReference type="ARBA" id="ARBA00023098"/>
    </source>
</evidence>
<keyword evidence="5 8" id="KW-0443">Lipid metabolism</keyword>
<dbReference type="SUPFAM" id="SSF51230">
    <property type="entry name" value="Single hybrid motif"/>
    <property type="match status" value="1"/>
</dbReference>
<organism evidence="10 11">
    <name type="scientific">Amycolatopsis acidicola</name>
    <dbReference type="NCBI Taxonomy" id="2596893"/>
    <lineage>
        <taxon>Bacteria</taxon>
        <taxon>Bacillati</taxon>
        <taxon>Actinomycetota</taxon>
        <taxon>Actinomycetes</taxon>
        <taxon>Pseudonocardiales</taxon>
        <taxon>Pseudonocardiaceae</taxon>
        <taxon>Amycolatopsis</taxon>
    </lineage>
</organism>
<dbReference type="Gene3D" id="2.40.50.100">
    <property type="match status" value="1"/>
</dbReference>
<dbReference type="PANTHER" id="PTHR45266">
    <property type="entry name" value="OXALOACETATE DECARBOXYLASE ALPHA CHAIN"/>
    <property type="match status" value="1"/>
</dbReference>
<evidence type="ECO:0000256" key="1">
    <source>
        <dbReference type="ARBA" id="ARBA00005194"/>
    </source>
</evidence>
<dbReference type="GO" id="GO:0006633">
    <property type="term" value="P:fatty acid biosynthetic process"/>
    <property type="evidence" value="ECO:0007669"/>
    <property type="project" value="UniProtKB-UniPathway"/>
</dbReference>
<dbReference type="PRINTS" id="PR01071">
    <property type="entry name" value="ACOABIOTINCC"/>
</dbReference>
<protein>
    <recommendedName>
        <fullName evidence="2 8">Biotin carboxyl carrier protein of acetyl-CoA carboxylase</fullName>
    </recommendedName>
</protein>
<dbReference type="InterPro" id="IPR001882">
    <property type="entry name" value="Biotin_BS"/>
</dbReference>
<dbReference type="Pfam" id="PF00364">
    <property type="entry name" value="Biotin_lipoyl"/>
    <property type="match status" value="1"/>
</dbReference>
<proteinExistence type="predicted"/>
<dbReference type="GO" id="GO:0009317">
    <property type="term" value="C:acetyl-CoA carboxylase complex"/>
    <property type="evidence" value="ECO:0007669"/>
    <property type="project" value="InterPro"/>
</dbReference>
<reference evidence="10" key="1">
    <citation type="submission" date="2019-09" db="EMBL/GenBank/DDBJ databases">
        <authorList>
            <person name="Teo W.F.A."/>
            <person name="Duangmal K."/>
        </authorList>
    </citation>
    <scope>NUCLEOTIDE SEQUENCE [LARGE SCALE GENOMIC DNA]</scope>
    <source>
        <strain evidence="10">K81G1</strain>
    </source>
</reference>
<evidence type="ECO:0000256" key="8">
    <source>
        <dbReference type="RuleBase" id="RU364072"/>
    </source>
</evidence>
<keyword evidence="6 8" id="KW-0275">Fatty acid biosynthesis</keyword>
<evidence type="ECO:0000313" key="11">
    <source>
        <dbReference type="Proteomes" id="UP000319769"/>
    </source>
</evidence>
<dbReference type="InterPro" id="IPR050709">
    <property type="entry name" value="Biotin_Carboxyl_Carrier/Decarb"/>
</dbReference>
<evidence type="ECO:0000256" key="6">
    <source>
        <dbReference type="ARBA" id="ARBA00023160"/>
    </source>
</evidence>
<evidence type="ECO:0000256" key="2">
    <source>
        <dbReference type="ARBA" id="ARBA00017562"/>
    </source>
</evidence>
<evidence type="ECO:0000259" key="9">
    <source>
        <dbReference type="PROSITE" id="PS50968"/>
    </source>
</evidence>
<accession>A0A5N0URP7</accession>
<name>A0A5N0URP7_9PSEU</name>
<dbReference type="Proteomes" id="UP000319769">
    <property type="component" value="Unassembled WGS sequence"/>
</dbReference>
<comment type="pathway">
    <text evidence="1 8">Lipid metabolism; fatty acid biosynthesis.</text>
</comment>
<comment type="caution">
    <text evidence="10">The sequence shown here is derived from an EMBL/GenBank/DDBJ whole genome shotgun (WGS) entry which is preliminary data.</text>
</comment>
<feature type="domain" description="Lipoyl-binding" evidence="9">
    <location>
        <begin position="75"/>
        <end position="153"/>
    </location>
</feature>
<dbReference type="GO" id="GO:0003989">
    <property type="term" value="F:acetyl-CoA carboxylase activity"/>
    <property type="evidence" value="ECO:0007669"/>
    <property type="project" value="InterPro"/>
</dbReference>
<keyword evidence="7 8" id="KW-0092">Biotin</keyword>
<evidence type="ECO:0000256" key="7">
    <source>
        <dbReference type="ARBA" id="ARBA00023267"/>
    </source>
</evidence>